<accession>A0A9P6GAW8</accession>
<evidence type="ECO:0000256" key="1">
    <source>
        <dbReference type="SAM" id="SignalP"/>
    </source>
</evidence>
<feature type="chain" id="PRO_5040516544" evidence="1">
    <location>
        <begin position="18"/>
        <end position="216"/>
    </location>
</feature>
<reference evidence="2" key="1">
    <citation type="journal article" date="2020" name="Mol. Plant Microbe Interact.">
        <title>Genome Sequence of the Biocontrol Agent Coniothyrium minitans strain Conio (IMI 134523).</title>
        <authorList>
            <person name="Patel D."/>
            <person name="Shittu T.A."/>
            <person name="Baroncelli R."/>
            <person name="Muthumeenakshi S."/>
            <person name="Osborne T.H."/>
            <person name="Janganan T.K."/>
            <person name="Sreenivasaprasad S."/>
        </authorList>
    </citation>
    <scope>NUCLEOTIDE SEQUENCE</scope>
    <source>
        <strain evidence="2">Conio</strain>
    </source>
</reference>
<name>A0A9P6GAW8_9PLEO</name>
<gene>
    <name evidence="2" type="ORF">PMIN01_10775</name>
</gene>
<feature type="signal peptide" evidence="1">
    <location>
        <begin position="1"/>
        <end position="17"/>
    </location>
</feature>
<dbReference type="AlphaFoldDB" id="A0A9P6GAW8"/>
<organism evidence="2 3">
    <name type="scientific">Paraphaeosphaeria minitans</name>
    <dbReference type="NCBI Taxonomy" id="565426"/>
    <lineage>
        <taxon>Eukaryota</taxon>
        <taxon>Fungi</taxon>
        <taxon>Dikarya</taxon>
        <taxon>Ascomycota</taxon>
        <taxon>Pezizomycotina</taxon>
        <taxon>Dothideomycetes</taxon>
        <taxon>Pleosporomycetidae</taxon>
        <taxon>Pleosporales</taxon>
        <taxon>Massarineae</taxon>
        <taxon>Didymosphaeriaceae</taxon>
        <taxon>Paraphaeosphaeria</taxon>
    </lineage>
</organism>
<evidence type="ECO:0000313" key="2">
    <source>
        <dbReference type="EMBL" id="KAF9731758.1"/>
    </source>
</evidence>
<dbReference type="OrthoDB" id="4704201at2759"/>
<dbReference type="Proteomes" id="UP000756921">
    <property type="component" value="Unassembled WGS sequence"/>
</dbReference>
<keyword evidence="1" id="KW-0732">Signal</keyword>
<sequence>MRGQTLILAATFATTFASPLTQLWKREKVYNEHGNLKLTSSKDTVALGDIKINDTKQKPNKACHDSGQCETNDIKMKGQLLSTDQANNIELTLGPDGSYPSDMRRKLLDALFAAVNGMAKCEKTKHKGSSSCPNPMVFCPAKDKTVTQCKVPKYWGVNYQDPKEKKAAPPNIGTSLEVKVVGDKVCQDTMGALSGVAGAVSGVAGGTFTLLSFACN</sequence>
<proteinExistence type="predicted"/>
<evidence type="ECO:0000313" key="3">
    <source>
        <dbReference type="Proteomes" id="UP000756921"/>
    </source>
</evidence>
<protein>
    <submittedName>
        <fullName evidence="2">Uncharacterized protein</fullName>
    </submittedName>
</protein>
<keyword evidence="3" id="KW-1185">Reference proteome</keyword>
<dbReference type="EMBL" id="WJXW01000012">
    <property type="protein sequence ID" value="KAF9731758.1"/>
    <property type="molecule type" value="Genomic_DNA"/>
</dbReference>
<comment type="caution">
    <text evidence="2">The sequence shown here is derived from an EMBL/GenBank/DDBJ whole genome shotgun (WGS) entry which is preliminary data.</text>
</comment>